<evidence type="ECO:0000313" key="5">
    <source>
        <dbReference type="Proteomes" id="UP000720189"/>
    </source>
</evidence>
<evidence type="ECO:0000256" key="2">
    <source>
        <dbReference type="ARBA" id="ARBA00023002"/>
    </source>
</evidence>
<sequence>MSFKILLNSDTIHNSITSTSRTPFNQLLPMAHEIKNVALAQASGSLGSHILPALVKAGRFNVTILTRKVTDNVPSGTAVKVVDYESASDLVSALKGQDALVDATSVPDPSLAIRLMDAAVSAGVYRIVPSEFSSDPTNSKGRSLPPFQGKAKALEYVQELADTGKITWTAISNHAFLDWGLRMSFLGVDLQNKNIEYLKPGTTIIPMTTLESVGTAVANALIKAENTKNRICYICSTQKTQKDLAELSKQALGEEGWKSKDVDTEDAFNKAMAKLQAGQADMQVIGDIIRFSISTPGYIDRLEKTDNDLLGVKIMSDEEVKELIREIAREKTIS</sequence>
<dbReference type="OrthoDB" id="9974981at2759"/>
<dbReference type="InterPro" id="IPR051609">
    <property type="entry name" value="NmrA/Isoflavone_reductase-like"/>
</dbReference>
<dbReference type="Proteomes" id="UP000720189">
    <property type="component" value="Unassembled WGS sequence"/>
</dbReference>
<reference evidence="4" key="1">
    <citation type="journal article" date="2021" name="Nat. Commun.">
        <title>Genetic determinants of endophytism in the Arabidopsis root mycobiome.</title>
        <authorList>
            <person name="Mesny F."/>
            <person name="Miyauchi S."/>
            <person name="Thiergart T."/>
            <person name="Pickel B."/>
            <person name="Atanasova L."/>
            <person name="Karlsson M."/>
            <person name="Huettel B."/>
            <person name="Barry K.W."/>
            <person name="Haridas S."/>
            <person name="Chen C."/>
            <person name="Bauer D."/>
            <person name="Andreopoulos W."/>
            <person name="Pangilinan J."/>
            <person name="LaButti K."/>
            <person name="Riley R."/>
            <person name="Lipzen A."/>
            <person name="Clum A."/>
            <person name="Drula E."/>
            <person name="Henrissat B."/>
            <person name="Kohler A."/>
            <person name="Grigoriev I.V."/>
            <person name="Martin F.M."/>
            <person name="Hacquard S."/>
        </authorList>
    </citation>
    <scope>NUCLEOTIDE SEQUENCE</scope>
    <source>
        <strain evidence="4">MPI-CAGE-AT-0023</strain>
    </source>
</reference>
<evidence type="ECO:0000313" key="4">
    <source>
        <dbReference type="EMBL" id="KAH7205389.1"/>
    </source>
</evidence>
<dbReference type="CDD" id="cd05259">
    <property type="entry name" value="PCBER_SDR_a"/>
    <property type="match status" value="1"/>
</dbReference>
<dbReference type="InterPro" id="IPR036291">
    <property type="entry name" value="NAD(P)-bd_dom_sf"/>
</dbReference>
<dbReference type="GO" id="GO:0016491">
    <property type="term" value="F:oxidoreductase activity"/>
    <property type="evidence" value="ECO:0007669"/>
    <property type="project" value="UniProtKB-KW"/>
</dbReference>
<dbReference type="GeneID" id="70224583"/>
<dbReference type="SUPFAM" id="SSF51735">
    <property type="entry name" value="NAD(P)-binding Rossmann-fold domains"/>
    <property type="match status" value="1"/>
</dbReference>
<gene>
    <name evidence="4" type="ORF">BKA55DRAFT_587125</name>
</gene>
<dbReference type="Pfam" id="PF05368">
    <property type="entry name" value="NmrA"/>
    <property type="match status" value="1"/>
</dbReference>
<proteinExistence type="predicted"/>
<protein>
    <recommendedName>
        <fullName evidence="3">NmrA-like domain-containing protein</fullName>
    </recommendedName>
</protein>
<name>A0A9P9FX00_FUSRE</name>
<evidence type="ECO:0000259" key="3">
    <source>
        <dbReference type="Pfam" id="PF05368"/>
    </source>
</evidence>
<dbReference type="Gene3D" id="3.40.50.720">
    <property type="entry name" value="NAD(P)-binding Rossmann-like Domain"/>
    <property type="match status" value="1"/>
</dbReference>
<dbReference type="InterPro" id="IPR008030">
    <property type="entry name" value="NmrA-like"/>
</dbReference>
<dbReference type="RefSeq" id="XP_046040982.1">
    <property type="nucleotide sequence ID" value="XM_046194629.1"/>
</dbReference>
<feature type="domain" description="NmrA-like" evidence="3">
    <location>
        <begin position="35"/>
        <end position="255"/>
    </location>
</feature>
<keyword evidence="2" id="KW-0560">Oxidoreductase</keyword>
<accession>A0A9P9FX00</accession>
<dbReference type="InterPro" id="IPR045312">
    <property type="entry name" value="PCBER-like"/>
</dbReference>
<dbReference type="AlphaFoldDB" id="A0A9P9FX00"/>
<keyword evidence="5" id="KW-1185">Reference proteome</keyword>
<organism evidence="4 5">
    <name type="scientific">Fusarium redolens</name>
    <dbReference type="NCBI Taxonomy" id="48865"/>
    <lineage>
        <taxon>Eukaryota</taxon>
        <taxon>Fungi</taxon>
        <taxon>Dikarya</taxon>
        <taxon>Ascomycota</taxon>
        <taxon>Pezizomycotina</taxon>
        <taxon>Sordariomycetes</taxon>
        <taxon>Hypocreomycetidae</taxon>
        <taxon>Hypocreales</taxon>
        <taxon>Nectriaceae</taxon>
        <taxon>Fusarium</taxon>
        <taxon>Fusarium redolens species complex</taxon>
    </lineage>
</organism>
<evidence type="ECO:0000256" key="1">
    <source>
        <dbReference type="ARBA" id="ARBA00022857"/>
    </source>
</evidence>
<keyword evidence="1" id="KW-0521">NADP</keyword>
<dbReference type="EMBL" id="JAGMUX010000038">
    <property type="protein sequence ID" value="KAH7205389.1"/>
    <property type="molecule type" value="Genomic_DNA"/>
</dbReference>
<dbReference type="PANTHER" id="PTHR47706:SF1">
    <property type="entry name" value="CIPA-LIKE, PUTATIVE (AFU_ORTHOLOGUE AFUA_1G12460)-RELATED"/>
    <property type="match status" value="1"/>
</dbReference>
<dbReference type="PANTHER" id="PTHR47706">
    <property type="entry name" value="NMRA-LIKE FAMILY PROTEIN"/>
    <property type="match status" value="1"/>
</dbReference>
<comment type="caution">
    <text evidence="4">The sequence shown here is derived from an EMBL/GenBank/DDBJ whole genome shotgun (WGS) entry which is preliminary data.</text>
</comment>